<sequence length="107" mass="12027">MAYTAKDIIPLSQARANLSELMDEVRAGNEKIITKNGESYVALISTEKLEAFYRMERARIHTVLLNDALTALKSLDENDTEDADEYVARLKARLGTQRTDHGEPDSE</sequence>
<proteinExistence type="inferred from homology"/>
<dbReference type="EMBL" id="FCOI02000001">
    <property type="protein sequence ID" value="SAK41121.1"/>
    <property type="molecule type" value="Genomic_DNA"/>
</dbReference>
<dbReference type="STRING" id="1777137.AWB76_00244"/>
<dbReference type="OrthoDB" id="5405563at2"/>
<organism evidence="3 4">
    <name type="scientific">Caballeronia temeraria</name>
    <dbReference type="NCBI Taxonomy" id="1777137"/>
    <lineage>
        <taxon>Bacteria</taxon>
        <taxon>Pseudomonadati</taxon>
        <taxon>Pseudomonadota</taxon>
        <taxon>Betaproteobacteria</taxon>
        <taxon>Burkholderiales</taxon>
        <taxon>Burkholderiaceae</taxon>
        <taxon>Caballeronia</taxon>
    </lineage>
</organism>
<dbReference type="AlphaFoldDB" id="A0A157Z6E9"/>
<dbReference type="SUPFAM" id="SSF143120">
    <property type="entry name" value="YefM-like"/>
    <property type="match status" value="1"/>
</dbReference>
<evidence type="ECO:0000313" key="4">
    <source>
        <dbReference type="Proteomes" id="UP000054624"/>
    </source>
</evidence>
<dbReference type="Proteomes" id="UP000054624">
    <property type="component" value="Unassembled WGS sequence"/>
</dbReference>
<dbReference type="InterPro" id="IPR036165">
    <property type="entry name" value="YefM-like_sf"/>
</dbReference>
<dbReference type="Pfam" id="PF02604">
    <property type="entry name" value="PhdYeFM_antitox"/>
    <property type="match status" value="1"/>
</dbReference>
<name>A0A157Z6E9_9BURK</name>
<comment type="similarity">
    <text evidence="1 2">Belongs to the phD/YefM antitoxin family.</text>
</comment>
<keyword evidence="4" id="KW-1185">Reference proteome</keyword>
<evidence type="ECO:0000256" key="2">
    <source>
        <dbReference type="RuleBase" id="RU362080"/>
    </source>
</evidence>
<dbReference type="RefSeq" id="WP_061158292.1">
    <property type="nucleotide sequence ID" value="NZ_FCOI02000001.1"/>
</dbReference>
<accession>A0A157Z6E9</accession>
<dbReference type="InterPro" id="IPR006442">
    <property type="entry name" value="Antitoxin_Phd/YefM"/>
</dbReference>
<gene>
    <name evidence="3" type="ORF">AWB76_00244</name>
</gene>
<dbReference type="NCBIfam" id="TIGR01552">
    <property type="entry name" value="phd_fam"/>
    <property type="match status" value="1"/>
</dbReference>
<protein>
    <recommendedName>
        <fullName evidence="2">Antitoxin</fullName>
    </recommendedName>
</protein>
<evidence type="ECO:0000256" key="1">
    <source>
        <dbReference type="ARBA" id="ARBA00009981"/>
    </source>
</evidence>
<evidence type="ECO:0000313" key="3">
    <source>
        <dbReference type="EMBL" id="SAK41121.1"/>
    </source>
</evidence>
<reference evidence="4" key="1">
    <citation type="submission" date="2016-01" db="EMBL/GenBank/DDBJ databases">
        <authorList>
            <person name="Peeters Charlotte."/>
        </authorList>
    </citation>
    <scope>NUCLEOTIDE SEQUENCE [LARGE SCALE GENOMIC DNA]</scope>
</reference>
<dbReference type="Gene3D" id="3.40.1620.10">
    <property type="entry name" value="YefM-like domain"/>
    <property type="match status" value="1"/>
</dbReference>
<comment type="function">
    <text evidence="2">Antitoxin component of a type II toxin-antitoxin (TA) system.</text>
</comment>